<dbReference type="GeneID" id="37024218"/>
<protein>
    <submittedName>
        <fullName evidence="2">Uncharacterized protein</fullName>
    </submittedName>
</protein>
<sequence>MSTFTNQDQSHTADKPSCNSTSISLPTAVNLESRRSNKIQTQEQHQQQTTRKSNEIPPFDYSLLGPPPKTGFDWVKLIFRQYRALGTRYKTELIAGRTLSILVNWLPVSIYTNIQKFVQIRCPPTQMPSPPTQMMNDNKNNVHPRNKKRQCTEANRLQPLLCTIIIPLVIGDLISSHPPPRQQSPTPPAVRVQKRDRF</sequence>
<gene>
    <name evidence="2" type="ORF">FA14DRAFT_50743</name>
</gene>
<feature type="compositionally biased region" description="Polar residues" evidence="1">
    <location>
        <begin position="1"/>
        <end position="10"/>
    </location>
</feature>
<reference evidence="2 3" key="1">
    <citation type="journal article" date="2018" name="Mol. Biol. Evol.">
        <title>Broad Genomic Sampling Reveals a Smut Pathogenic Ancestry of the Fungal Clade Ustilaginomycotina.</title>
        <authorList>
            <person name="Kijpornyongpan T."/>
            <person name="Mondo S.J."/>
            <person name="Barry K."/>
            <person name="Sandor L."/>
            <person name="Lee J."/>
            <person name="Lipzen A."/>
            <person name="Pangilinan J."/>
            <person name="LaButti K."/>
            <person name="Hainaut M."/>
            <person name="Henrissat B."/>
            <person name="Grigoriev I.V."/>
            <person name="Spatafora J.W."/>
            <person name="Aime M.C."/>
        </authorList>
    </citation>
    <scope>NUCLEOTIDE SEQUENCE [LARGE SCALE GENOMIC DNA]</scope>
    <source>
        <strain evidence="2 3">MCA 3882</strain>
    </source>
</reference>
<proteinExistence type="predicted"/>
<evidence type="ECO:0000313" key="2">
    <source>
        <dbReference type="EMBL" id="PWN36009.1"/>
    </source>
</evidence>
<dbReference type="EMBL" id="KZ819603">
    <property type="protein sequence ID" value="PWN36009.1"/>
    <property type="molecule type" value="Genomic_DNA"/>
</dbReference>
<name>A0A316VEG1_9BASI</name>
<keyword evidence="3" id="KW-1185">Reference proteome</keyword>
<dbReference type="AlphaFoldDB" id="A0A316VEG1"/>
<dbReference type="RefSeq" id="XP_025356311.1">
    <property type="nucleotide sequence ID" value="XM_025502437.1"/>
</dbReference>
<evidence type="ECO:0000256" key="1">
    <source>
        <dbReference type="SAM" id="MobiDB-lite"/>
    </source>
</evidence>
<dbReference type="InParanoid" id="A0A316VEG1"/>
<feature type="region of interest" description="Disordered" evidence="1">
    <location>
        <begin position="1"/>
        <end position="60"/>
    </location>
</feature>
<feature type="compositionally biased region" description="Pro residues" evidence="1">
    <location>
        <begin position="177"/>
        <end position="188"/>
    </location>
</feature>
<feature type="compositionally biased region" description="Low complexity" evidence="1">
    <location>
        <begin position="40"/>
        <end position="50"/>
    </location>
</feature>
<feature type="region of interest" description="Disordered" evidence="1">
    <location>
        <begin position="176"/>
        <end position="198"/>
    </location>
</feature>
<dbReference type="Proteomes" id="UP000245771">
    <property type="component" value="Unassembled WGS sequence"/>
</dbReference>
<evidence type="ECO:0000313" key="3">
    <source>
        <dbReference type="Proteomes" id="UP000245771"/>
    </source>
</evidence>
<organism evidence="2 3">
    <name type="scientific">Meira miltonrushii</name>
    <dbReference type="NCBI Taxonomy" id="1280837"/>
    <lineage>
        <taxon>Eukaryota</taxon>
        <taxon>Fungi</taxon>
        <taxon>Dikarya</taxon>
        <taxon>Basidiomycota</taxon>
        <taxon>Ustilaginomycotina</taxon>
        <taxon>Exobasidiomycetes</taxon>
        <taxon>Exobasidiales</taxon>
        <taxon>Brachybasidiaceae</taxon>
        <taxon>Meira</taxon>
    </lineage>
</organism>
<feature type="compositionally biased region" description="Polar residues" evidence="1">
    <location>
        <begin position="17"/>
        <end position="27"/>
    </location>
</feature>
<accession>A0A316VEG1</accession>